<evidence type="ECO:0000313" key="9">
    <source>
        <dbReference type="Proteomes" id="UP000054279"/>
    </source>
</evidence>
<dbReference type="GO" id="GO:0005199">
    <property type="term" value="F:structural constituent of cell wall"/>
    <property type="evidence" value="ECO:0007669"/>
    <property type="project" value="InterPro"/>
</dbReference>
<evidence type="ECO:0000256" key="5">
    <source>
        <dbReference type="ARBA" id="ARBA00022729"/>
    </source>
</evidence>
<dbReference type="AlphaFoldDB" id="A0A0C9VEM7"/>
<keyword evidence="5 7" id="KW-0732">Signal</keyword>
<dbReference type="SMART" id="SM00075">
    <property type="entry name" value="HYDRO"/>
    <property type="match status" value="1"/>
</dbReference>
<comment type="subcellular location">
    <subcellularLocation>
        <location evidence="1 7">Secreted</location>
        <location evidence="1 7">Cell wall</location>
    </subcellularLocation>
</comment>
<proteinExistence type="inferred from homology"/>
<comment type="similarity">
    <text evidence="2 7">Belongs to the fungal hydrophobin family.</text>
</comment>
<dbReference type="EMBL" id="KN837112">
    <property type="protein sequence ID" value="KIJ45439.1"/>
    <property type="molecule type" value="Genomic_DNA"/>
</dbReference>
<keyword evidence="6 7" id="KW-1015">Disulfide bond</keyword>
<dbReference type="InterPro" id="IPR001338">
    <property type="entry name" value="Class_I_Hydrophobin"/>
</dbReference>
<keyword evidence="9" id="KW-1185">Reference proteome</keyword>
<accession>A0A0C9VEM7</accession>
<evidence type="ECO:0000256" key="6">
    <source>
        <dbReference type="ARBA" id="ARBA00023157"/>
    </source>
</evidence>
<evidence type="ECO:0000256" key="1">
    <source>
        <dbReference type="ARBA" id="ARBA00004191"/>
    </source>
</evidence>
<evidence type="ECO:0000313" key="8">
    <source>
        <dbReference type="EMBL" id="KIJ45439.1"/>
    </source>
</evidence>
<dbReference type="InterPro" id="IPR019778">
    <property type="entry name" value="Class_I_Hydrophobin_CS"/>
</dbReference>
<organism evidence="8 9">
    <name type="scientific">Sphaerobolus stellatus (strain SS14)</name>
    <dbReference type="NCBI Taxonomy" id="990650"/>
    <lineage>
        <taxon>Eukaryota</taxon>
        <taxon>Fungi</taxon>
        <taxon>Dikarya</taxon>
        <taxon>Basidiomycota</taxon>
        <taxon>Agaricomycotina</taxon>
        <taxon>Agaricomycetes</taxon>
        <taxon>Phallomycetidae</taxon>
        <taxon>Geastrales</taxon>
        <taxon>Sphaerobolaceae</taxon>
        <taxon>Sphaerobolus</taxon>
    </lineage>
</organism>
<dbReference type="OrthoDB" id="4225815at2759"/>
<evidence type="ECO:0000256" key="3">
    <source>
        <dbReference type="ARBA" id="ARBA00022512"/>
    </source>
</evidence>
<sequence length="90" mass="8902">MPSPQDIRQCDPGSAMCCNTTGATTSSSISSLLGLLGIVVGDITGLVGLGCTPISVIGVSSGADCAQQPVCCTDNQFNGLINLGCTPIAL</sequence>
<gene>
    <name evidence="8" type="ORF">M422DRAFT_251214</name>
</gene>
<dbReference type="PROSITE" id="PS00956">
    <property type="entry name" value="HYDROPHOBIN"/>
    <property type="match status" value="1"/>
</dbReference>
<protein>
    <recommendedName>
        <fullName evidence="7">Hydrophobin</fullName>
    </recommendedName>
</protein>
<evidence type="ECO:0000256" key="4">
    <source>
        <dbReference type="ARBA" id="ARBA00022525"/>
    </source>
</evidence>
<dbReference type="GO" id="GO:0009277">
    <property type="term" value="C:fungal-type cell wall"/>
    <property type="evidence" value="ECO:0007669"/>
    <property type="project" value="InterPro"/>
</dbReference>
<reference evidence="8 9" key="1">
    <citation type="submission" date="2014-06" db="EMBL/GenBank/DDBJ databases">
        <title>Evolutionary Origins and Diversification of the Mycorrhizal Mutualists.</title>
        <authorList>
            <consortium name="DOE Joint Genome Institute"/>
            <consortium name="Mycorrhizal Genomics Consortium"/>
            <person name="Kohler A."/>
            <person name="Kuo A."/>
            <person name="Nagy L.G."/>
            <person name="Floudas D."/>
            <person name="Copeland A."/>
            <person name="Barry K.W."/>
            <person name="Cichocki N."/>
            <person name="Veneault-Fourrey C."/>
            <person name="LaButti K."/>
            <person name="Lindquist E.A."/>
            <person name="Lipzen A."/>
            <person name="Lundell T."/>
            <person name="Morin E."/>
            <person name="Murat C."/>
            <person name="Riley R."/>
            <person name="Ohm R."/>
            <person name="Sun H."/>
            <person name="Tunlid A."/>
            <person name="Henrissat B."/>
            <person name="Grigoriev I.V."/>
            <person name="Hibbett D.S."/>
            <person name="Martin F."/>
        </authorList>
    </citation>
    <scope>NUCLEOTIDE SEQUENCE [LARGE SCALE GENOMIC DNA]</scope>
    <source>
        <strain evidence="8 9">SS14</strain>
    </source>
</reference>
<name>A0A0C9VEM7_SPHS4</name>
<dbReference type="CDD" id="cd23507">
    <property type="entry name" value="hydrophobin_I"/>
    <property type="match status" value="1"/>
</dbReference>
<evidence type="ECO:0000256" key="7">
    <source>
        <dbReference type="RuleBase" id="RU365009"/>
    </source>
</evidence>
<keyword evidence="4 7" id="KW-0964">Secreted</keyword>
<dbReference type="HOGENOM" id="CLU_105134_2_2_1"/>
<dbReference type="Proteomes" id="UP000054279">
    <property type="component" value="Unassembled WGS sequence"/>
</dbReference>
<dbReference type="Pfam" id="PF01185">
    <property type="entry name" value="Hydrophobin"/>
    <property type="match status" value="1"/>
</dbReference>
<keyword evidence="3 7" id="KW-0134">Cell wall</keyword>
<evidence type="ECO:0000256" key="2">
    <source>
        <dbReference type="ARBA" id="ARBA00010446"/>
    </source>
</evidence>